<organism evidence="1">
    <name type="scientific">Siphoviridae sp. ctkL634</name>
    <dbReference type="NCBI Taxonomy" id="2826442"/>
    <lineage>
        <taxon>Viruses</taxon>
        <taxon>Duplodnaviria</taxon>
        <taxon>Heunggongvirae</taxon>
        <taxon>Uroviricota</taxon>
        <taxon>Caudoviricetes</taxon>
    </lineage>
</organism>
<sequence>MEKLRRIMIGEKTYPFKIDLNVLEMVQEKYGSVKAFERELFGWRYRKDAEGKQMYSSDGVPMIYIVEPAVTAVKMILPAAVMEGLQIEADEHNRQMEEITEDYILHNCNVPYMDLCVMLQEEFSRCFAAKK</sequence>
<accession>A0A8S5MJI9</accession>
<evidence type="ECO:0000313" key="1">
    <source>
        <dbReference type="EMBL" id="DAD82059.1"/>
    </source>
</evidence>
<dbReference type="EMBL" id="BK014911">
    <property type="protein sequence ID" value="DAD82059.1"/>
    <property type="molecule type" value="Genomic_DNA"/>
</dbReference>
<reference evidence="1" key="1">
    <citation type="journal article" date="2021" name="Proc. Natl. Acad. Sci. U.S.A.">
        <title>A Catalog of Tens of Thousands of Viruses from Human Metagenomes Reveals Hidden Associations with Chronic Diseases.</title>
        <authorList>
            <person name="Tisza M.J."/>
            <person name="Buck C.B."/>
        </authorList>
    </citation>
    <scope>NUCLEOTIDE SEQUENCE</scope>
    <source>
        <strain evidence="1">CtkL634</strain>
    </source>
</reference>
<proteinExistence type="predicted"/>
<protein>
    <submittedName>
        <fullName evidence="1">Tail tube protein</fullName>
    </submittedName>
</protein>
<name>A0A8S5MJI9_9CAUD</name>